<organism evidence="1 2">
    <name type="scientific">Rhizopogon vesiculosus</name>
    <dbReference type="NCBI Taxonomy" id="180088"/>
    <lineage>
        <taxon>Eukaryota</taxon>
        <taxon>Fungi</taxon>
        <taxon>Dikarya</taxon>
        <taxon>Basidiomycota</taxon>
        <taxon>Agaricomycotina</taxon>
        <taxon>Agaricomycetes</taxon>
        <taxon>Agaricomycetidae</taxon>
        <taxon>Boletales</taxon>
        <taxon>Suillineae</taxon>
        <taxon>Rhizopogonaceae</taxon>
        <taxon>Rhizopogon</taxon>
    </lineage>
</organism>
<protein>
    <submittedName>
        <fullName evidence="1">Uncharacterized protein</fullName>
    </submittedName>
</protein>
<evidence type="ECO:0000313" key="1">
    <source>
        <dbReference type="EMBL" id="OJA11839.1"/>
    </source>
</evidence>
<dbReference type="EMBL" id="LVVM01004905">
    <property type="protein sequence ID" value="OJA11839.1"/>
    <property type="molecule type" value="Genomic_DNA"/>
</dbReference>
<comment type="caution">
    <text evidence="1">The sequence shown here is derived from an EMBL/GenBank/DDBJ whole genome shotgun (WGS) entry which is preliminary data.</text>
</comment>
<dbReference type="Proteomes" id="UP000183567">
    <property type="component" value="Unassembled WGS sequence"/>
</dbReference>
<accession>A0A1J8PTM6</accession>
<keyword evidence="2" id="KW-1185">Reference proteome</keyword>
<gene>
    <name evidence="1" type="ORF">AZE42_04057</name>
</gene>
<name>A0A1J8PTM6_9AGAM</name>
<evidence type="ECO:0000313" key="2">
    <source>
        <dbReference type="Proteomes" id="UP000183567"/>
    </source>
</evidence>
<proteinExistence type="predicted"/>
<sequence>MTDQEPATIEVQRSFPPLDESQYNLSDQDAVFMKKLTGIEDDAALKCRILDVQAKAYKVAPYGCIYLFSFTGYFARTFELT</sequence>
<dbReference type="AlphaFoldDB" id="A0A1J8PTM6"/>
<dbReference type="OrthoDB" id="2692964at2759"/>
<dbReference type="STRING" id="180088.A0A1J8PTM6"/>
<reference evidence="1 2" key="1">
    <citation type="submission" date="2016-03" db="EMBL/GenBank/DDBJ databases">
        <title>Comparative genomics of the ectomycorrhizal sister species Rhizopogon vinicolor and Rhizopogon vesiculosus (Basidiomycota: Boletales) reveals a divergence of the mating type B locus.</title>
        <authorList>
            <person name="Mujic A.B."/>
            <person name="Kuo A."/>
            <person name="Tritt A."/>
            <person name="Lipzen A."/>
            <person name="Chen C."/>
            <person name="Johnson J."/>
            <person name="Sharma A."/>
            <person name="Barry K."/>
            <person name="Grigoriev I.V."/>
            <person name="Spatafora J.W."/>
        </authorList>
    </citation>
    <scope>NUCLEOTIDE SEQUENCE [LARGE SCALE GENOMIC DNA]</scope>
    <source>
        <strain evidence="1 2">AM-OR11-056</strain>
    </source>
</reference>